<comment type="pathway">
    <text evidence="1">Cofactor biosynthesis; riboflavin biosynthesis; 5-amino-6-(D-ribitylamino)uracil from GTP: step 3/4.</text>
</comment>
<evidence type="ECO:0000259" key="4">
    <source>
        <dbReference type="PROSITE" id="PS51747"/>
    </source>
</evidence>
<keyword evidence="5" id="KW-0560">Oxidoreductase</keyword>
<dbReference type="CDD" id="cd01284">
    <property type="entry name" value="Riboflavin_deaminase-reductase"/>
    <property type="match status" value="1"/>
</dbReference>
<dbReference type="InterPro" id="IPR002734">
    <property type="entry name" value="RibDG_C"/>
</dbReference>
<dbReference type="NCBIfam" id="TIGR00326">
    <property type="entry name" value="eubact_ribD"/>
    <property type="match status" value="1"/>
</dbReference>
<dbReference type="UniPathway" id="UPA00275">
    <property type="reaction ID" value="UER00402"/>
</dbReference>
<dbReference type="SUPFAM" id="SSF53597">
    <property type="entry name" value="Dihydrofolate reductase-like"/>
    <property type="match status" value="1"/>
</dbReference>
<keyword evidence="3" id="KW-0511">Multifunctional enzyme</keyword>
<dbReference type="PANTHER" id="PTHR11079:SF162">
    <property type="entry name" value="RIBOFLAVIN BIOSYNTHESIS PROTEIN PYRD, CHLOROPLASTIC"/>
    <property type="match status" value="1"/>
</dbReference>
<evidence type="ECO:0000313" key="5">
    <source>
        <dbReference type="EMBL" id="VAY86264.1"/>
    </source>
</evidence>
<dbReference type="InterPro" id="IPR024072">
    <property type="entry name" value="DHFR-like_dom_sf"/>
</dbReference>
<feature type="domain" description="CMP/dCMP-type deaminase" evidence="4">
    <location>
        <begin position="1"/>
        <end position="141"/>
    </location>
</feature>
<dbReference type="Pfam" id="PF01872">
    <property type="entry name" value="RibD_C"/>
    <property type="match status" value="1"/>
</dbReference>
<dbReference type="GO" id="GO:0008703">
    <property type="term" value="F:5-amino-6-(5-phosphoribosylamino)uracil reductase activity"/>
    <property type="evidence" value="ECO:0007669"/>
    <property type="project" value="UniProtKB-EC"/>
</dbReference>
<evidence type="ECO:0000256" key="3">
    <source>
        <dbReference type="ARBA" id="ARBA00023268"/>
    </source>
</evidence>
<protein>
    <recommendedName>
        <fullName evidence="2">5-amino-6-(5-phosphoribosylamino)uracil reductase</fullName>
        <ecNumber evidence="2">1.1.1.193</ecNumber>
    </recommendedName>
</protein>
<dbReference type="SUPFAM" id="SSF53927">
    <property type="entry name" value="Cytidine deaminase-like"/>
    <property type="match status" value="1"/>
</dbReference>
<dbReference type="GO" id="GO:0009231">
    <property type="term" value="P:riboflavin biosynthetic process"/>
    <property type="evidence" value="ECO:0007669"/>
    <property type="project" value="UniProtKB-UniPathway"/>
</dbReference>
<dbReference type="AlphaFoldDB" id="A0A3B1E440"/>
<dbReference type="InterPro" id="IPR004794">
    <property type="entry name" value="Eubact_RibD"/>
</dbReference>
<dbReference type="GO" id="GO:0008835">
    <property type="term" value="F:diaminohydroxyphosphoribosylaminopyrimidine deaminase activity"/>
    <property type="evidence" value="ECO:0007669"/>
    <property type="project" value="InterPro"/>
</dbReference>
<name>A0A3B1E440_9ZZZZ</name>
<organism evidence="5">
    <name type="scientific">hydrothermal vent metagenome</name>
    <dbReference type="NCBI Taxonomy" id="652676"/>
    <lineage>
        <taxon>unclassified sequences</taxon>
        <taxon>metagenomes</taxon>
        <taxon>ecological metagenomes</taxon>
    </lineage>
</organism>
<dbReference type="EMBL" id="UOYO01000002">
    <property type="protein sequence ID" value="VAY86264.1"/>
    <property type="molecule type" value="Genomic_DNA"/>
</dbReference>
<evidence type="ECO:0000256" key="2">
    <source>
        <dbReference type="ARBA" id="ARBA00013173"/>
    </source>
</evidence>
<dbReference type="Pfam" id="PF00383">
    <property type="entry name" value="dCMP_cyt_deam_1"/>
    <property type="match status" value="1"/>
</dbReference>
<keyword evidence="5" id="KW-0378">Hydrolase</keyword>
<dbReference type="Gene3D" id="3.40.430.10">
    <property type="entry name" value="Dihydrofolate Reductase, subunit A"/>
    <property type="match status" value="1"/>
</dbReference>
<dbReference type="PROSITE" id="PS51747">
    <property type="entry name" value="CYT_DCMP_DEAMINASES_2"/>
    <property type="match status" value="1"/>
</dbReference>
<sequence>MDSSYYINLAISKAWKYQFIAFPNPAVGACVVRNGKLLSIGVHYEAGQPHAEINALKKAYTDAFPYSILTRLKSSQDIHRFLSKYHNNFFHNCSIYVTLEPCNHIGKTPSCAMLLEKIGIKGVIIGTLDPNKLASGGTKRLKKSNIYTKVLNSKNSYNLLLPFTKWTKKNFSLFKLAIREDGTTTNGYITSQDSLNLVHKIRTKLDLLVIGGETVRTDRPTLDSRFSNSKKNPDILIYSQQKEFDTTIPLFNVPNRKIIISDNLNRLDHNNFIMIEGGLNLLKHLNKHFDMLMLFISHKHTVHTPFDYRSLKLKKIHSYFINKYDEIYFLIKF</sequence>
<dbReference type="InterPro" id="IPR016193">
    <property type="entry name" value="Cytidine_deaminase-like"/>
</dbReference>
<accession>A0A3B1E440</accession>
<evidence type="ECO:0000256" key="1">
    <source>
        <dbReference type="ARBA" id="ARBA00004910"/>
    </source>
</evidence>
<gene>
    <name evidence="5" type="ORF">MNB_ARC-1_926</name>
</gene>
<proteinExistence type="predicted"/>
<dbReference type="PANTHER" id="PTHR11079">
    <property type="entry name" value="CYTOSINE DEAMINASE FAMILY MEMBER"/>
    <property type="match status" value="1"/>
</dbReference>
<reference evidence="5" key="1">
    <citation type="submission" date="2018-10" db="EMBL/GenBank/DDBJ databases">
        <authorList>
            <person name="Aoki K."/>
        </authorList>
    </citation>
    <scope>NUCLEOTIDE SEQUENCE</scope>
</reference>
<dbReference type="EC" id="1.1.1.193" evidence="2"/>
<dbReference type="Gene3D" id="3.40.140.10">
    <property type="entry name" value="Cytidine Deaminase, domain 2"/>
    <property type="match status" value="1"/>
</dbReference>
<dbReference type="InterPro" id="IPR002125">
    <property type="entry name" value="CMP_dCMP_dom"/>
</dbReference>